<feature type="compositionally biased region" description="Polar residues" evidence="1">
    <location>
        <begin position="21"/>
        <end position="35"/>
    </location>
</feature>
<accession>X6NDE8</accession>
<proteinExistence type="predicted"/>
<feature type="compositionally biased region" description="Polar residues" evidence="1">
    <location>
        <begin position="62"/>
        <end position="71"/>
    </location>
</feature>
<feature type="compositionally biased region" description="Basic and acidic residues" evidence="1">
    <location>
        <begin position="220"/>
        <end position="231"/>
    </location>
</feature>
<feature type="compositionally biased region" description="Low complexity" evidence="1">
    <location>
        <begin position="209"/>
        <end position="218"/>
    </location>
</feature>
<feature type="region of interest" description="Disordered" evidence="1">
    <location>
        <begin position="647"/>
        <end position="672"/>
    </location>
</feature>
<evidence type="ECO:0000313" key="2">
    <source>
        <dbReference type="EMBL" id="ETO24355.1"/>
    </source>
</evidence>
<dbReference type="EMBL" id="ASPP01009279">
    <property type="protein sequence ID" value="ETO24355.1"/>
    <property type="molecule type" value="Genomic_DNA"/>
</dbReference>
<sequence length="1220" mass="135103">MSLALPQLDGANHGNSDEIVSASSHSRDWTMTSKAGSKRNFSEAMTSSSLSNLTTLGLMSDGRNSNAGTKTETVKETLPRQRKDSVKKTGKVGRPSTRKNAKNKDEERTEETKKGKKRISPEDDIGDDDNGDDEDYVPSNQEEEEHDNEEREAAEAEEEEKEKGNCNETGAPPLKVRKSGETTTAVRRRSWEAPIHSYRTTSKPALEKSNSSSNNRSSGKAKDIETQEGMKQKQKQKQVPNTINAFFSFKMKQYKKYVGEDSMNGTIGVDMHALFGTDEENNTMSDVTTNEENDPIHKTDMSALQDCSRSPSNAWLLDVEKQLIDKDVQGHPDSPVDMPNCTLLRNVLNGHAKEQQFQFQMARGLVSANANMGTRNILPLKYQQELQSMSAQDQKKFLKVFRYFLQCPCDDLNDNNADGGGNGDGFNHSWYHFRKAFLEYYQMIFLEAYEPPFISSNGLRSGIFTAHSNKGEAALHTNTATNANNGKIGLINKPQDKKSAISTNNESEKQNPDSNHPANDSMPRQDTEKSTDSVSDKFRLLKAWLDIQREQVNVKKRLQINIINDGNGLREMTEHEIGTMSLDSTRFLFPHWDKSILRKLAQKRIERSLHKQMLQQQQHYHQNFRLNNGLNLPQQIIPRIGAAGAMGPNSGPGVSPNAINASGAPGTSIPASTPTPNGAIVPPLSAALTGARANVQQTTSPPIPLSNAFNADANMLVNAQNNCNVNAYSTDNPNAATANHGNNNGNNTTNSNSNNIDNCKNDVKRMPTPEMLQTISLEKLKELKHECDLEIFWKNWAEIENLQNKKMCVQNAILSATQGRTTFTDALQKFFPAQRQKVVTMDETQCEKYLKFAVLSILPFDLLCAIRRNAEHEIPSFQHAQKSKEERHRIFQIIHQQRQQVKHINYAFNLANKNQMDKQKQASHSNFNYSAQNSANNPYFPCNTINNISNGGGYAHGIALTHRPSLMSPSMDVSSEENLNNYHNNSTANNNGNHTNNLCKPSLYTMGNDGNGAISHLNNNINQINGMTNSVMKYTVYSRRGDLMNTNHNNGLSNASNSLDNKDANPGMNGYPVNNMGMGTMSLPSINPIGMPVNSHSVTHMYGMDMNMNLGARMGGMSNLSIGYGNGNTMANTCNDGFVGLSGVNRNLGMNMNVNMNLVPNLGNMNMGVGMNAQPMGMANNNVTGSDNIIWDGDSLGSVEENFFVGVKTTNFSKNCFSKR</sequence>
<feature type="compositionally biased region" description="Acidic residues" evidence="1">
    <location>
        <begin position="122"/>
        <end position="147"/>
    </location>
</feature>
<organism evidence="2 3">
    <name type="scientific">Reticulomyxa filosa</name>
    <dbReference type="NCBI Taxonomy" id="46433"/>
    <lineage>
        <taxon>Eukaryota</taxon>
        <taxon>Sar</taxon>
        <taxon>Rhizaria</taxon>
        <taxon>Retaria</taxon>
        <taxon>Foraminifera</taxon>
        <taxon>Monothalamids</taxon>
        <taxon>Reticulomyxidae</taxon>
        <taxon>Reticulomyxa</taxon>
    </lineage>
</organism>
<feature type="compositionally biased region" description="Basic and acidic residues" evidence="1">
    <location>
        <begin position="102"/>
        <end position="113"/>
    </location>
</feature>
<reference evidence="2 3" key="1">
    <citation type="journal article" date="2013" name="Curr. Biol.">
        <title>The Genome of the Foraminiferan Reticulomyxa filosa.</title>
        <authorList>
            <person name="Glockner G."/>
            <person name="Hulsmann N."/>
            <person name="Schleicher M."/>
            <person name="Noegel A.A."/>
            <person name="Eichinger L."/>
            <person name="Gallinger C."/>
            <person name="Pawlowski J."/>
            <person name="Sierra R."/>
            <person name="Euteneuer U."/>
            <person name="Pillet L."/>
            <person name="Moustafa A."/>
            <person name="Platzer M."/>
            <person name="Groth M."/>
            <person name="Szafranski K."/>
            <person name="Schliwa M."/>
        </authorList>
    </citation>
    <scope>NUCLEOTIDE SEQUENCE [LARGE SCALE GENOMIC DNA]</scope>
</reference>
<evidence type="ECO:0000313" key="3">
    <source>
        <dbReference type="Proteomes" id="UP000023152"/>
    </source>
</evidence>
<feature type="compositionally biased region" description="Polar residues" evidence="1">
    <location>
        <begin position="512"/>
        <end position="522"/>
    </location>
</feature>
<feature type="compositionally biased region" description="Basic residues" evidence="1">
    <location>
        <begin position="88"/>
        <end position="101"/>
    </location>
</feature>
<feature type="compositionally biased region" description="Basic and acidic residues" evidence="1">
    <location>
        <begin position="72"/>
        <end position="87"/>
    </location>
</feature>
<dbReference type="AlphaFoldDB" id="X6NDE8"/>
<feature type="compositionally biased region" description="Basic and acidic residues" evidence="1">
    <location>
        <begin position="523"/>
        <end position="533"/>
    </location>
</feature>
<feature type="compositionally biased region" description="Low complexity" evidence="1">
    <location>
        <begin position="46"/>
        <end position="58"/>
    </location>
</feature>
<keyword evidence="3" id="KW-1185">Reference proteome</keyword>
<evidence type="ECO:0000256" key="1">
    <source>
        <dbReference type="SAM" id="MobiDB-lite"/>
    </source>
</evidence>
<feature type="region of interest" description="Disordered" evidence="1">
    <location>
        <begin position="479"/>
        <end position="533"/>
    </location>
</feature>
<feature type="region of interest" description="Disordered" evidence="1">
    <location>
        <begin position="1"/>
        <end position="239"/>
    </location>
</feature>
<dbReference type="Proteomes" id="UP000023152">
    <property type="component" value="Unassembled WGS sequence"/>
</dbReference>
<feature type="region of interest" description="Disordered" evidence="1">
    <location>
        <begin position="734"/>
        <end position="755"/>
    </location>
</feature>
<name>X6NDE8_RETFI</name>
<gene>
    <name evidence="2" type="ORF">RFI_12807</name>
</gene>
<comment type="caution">
    <text evidence="2">The sequence shown here is derived from an EMBL/GenBank/DDBJ whole genome shotgun (WGS) entry which is preliminary data.</text>
</comment>
<protein>
    <submittedName>
        <fullName evidence="2">Uncharacterized protein</fullName>
    </submittedName>
</protein>